<name>A0AAU6W3I3_9VIRU</name>
<evidence type="ECO:0000313" key="1">
    <source>
        <dbReference type="EMBL" id="XAI71226.1"/>
    </source>
</evidence>
<organism evidence="1">
    <name type="scientific">Pseudomonas phage Cygsa01</name>
    <dbReference type="NCBI Taxonomy" id="3138529"/>
    <lineage>
        <taxon>Viruses</taxon>
    </lineage>
</organism>
<proteinExistence type="predicted"/>
<gene>
    <name evidence="1" type="ORF">Cygsa01_00180</name>
</gene>
<dbReference type="InterPro" id="IPR008863">
    <property type="entry name" value="Toxic_anion-R_TelA"/>
</dbReference>
<reference evidence="1" key="1">
    <citation type="journal article" date="2024" name="J. Gen. Virol.">
        <title>Novel phages of Pseudomonas syringae unveil numerous potential auxiliary metabolic genes.</title>
        <authorList>
            <person name="Feltin C."/>
            <person name="Garneau J.R."/>
            <person name="Morris C.E."/>
            <person name="Berard A."/>
            <person name="Torres-Barcelo C."/>
        </authorList>
    </citation>
    <scope>NUCLEOTIDE SEQUENCE</scope>
</reference>
<sequence>MTSPLNRPAVNTQAAPAPVQMQSIMARSDSPLAKAAPTQSAMMSVPLIVEDSEIEQLGSAVGQLVGGVANKFTEINKKKMVSQYGDLGTMLTNMSMQVDLLDPSNILPKGLTGWVRGKFGDIKHLLIKRLNTAEQVFDGLVATMNNRIAVEDGWVKDYAALYIDNMNAYQQIVRDLNQAKLWETSMENTIRNLPAIDPADPDGIMKAQAHNQAKSRLSRLRGKIDGVLRMKAMAENNGPKITGMQEASQGTVDALREVLKTIPFIRMDFALYMGTLENKKSNEIVKMFRDMGNQTLVKTSESIAESMVNSAVVQTEASISNDTLFKIRSNILGAVTTVRKVHDQADTRRAADAILITESQKAYLADLTAQGAI</sequence>
<dbReference type="Pfam" id="PF05816">
    <property type="entry name" value="TelA"/>
    <property type="match status" value="1"/>
</dbReference>
<accession>A0AAU6W3I3</accession>
<protein>
    <submittedName>
        <fullName evidence="1">Toxic anion resistance protein TelA</fullName>
    </submittedName>
</protein>
<dbReference type="EMBL" id="PP179332">
    <property type="protein sequence ID" value="XAI71226.1"/>
    <property type="molecule type" value="Genomic_DNA"/>
</dbReference>